<comment type="caution">
    <text evidence="1">The sequence shown here is derived from an EMBL/GenBank/DDBJ whole genome shotgun (WGS) entry which is preliminary data.</text>
</comment>
<organism evidence="1 2">
    <name type="scientific">Acer yangbiense</name>
    <dbReference type="NCBI Taxonomy" id="1000413"/>
    <lineage>
        <taxon>Eukaryota</taxon>
        <taxon>Viridiplantae</taxon>
        <taxon>Streptophyta</taxon>
        <taxon>Embryophyta</taxon>
        <taxon>Tracheophyta</taxon>
        <taxon>Spermatophyta</taxon>
        <taxon>Magnoliopsida</taxon>
        <taxon>eudicotyledons</taxon>
        <taxon>Gunneridae</taxon>
        <taxon>Pentapetalae</taxon>
        <taxon>rosids</taxon>
        <taxon>malvids</taxon>
        <taxon>Sapindales</taxon>
        <taxon>Sapindaceae</taxon>
        <taxon>Hippocastanoideae</taxon>
        <taxon>Acereae</taxon>
        <taxon>Acer</taxon>
    </lineage>
</organism>
<dbReference type="EMBL" id="VAHF01000009">
    <property type="protein sequence ID" value="TXG54020.1"/>
    <property type="molecule type" value="Genomic_DNA"/>
</dbReference>
<gene>
    <name evidence="1" type="ORF">EZV62_019276</name>
</gene>
<dbReference type="AlphaFoldDB" id="A0A5C7HAJ6"/>
<dbReference type="Proteomes" id="UP000323000">
    <property type="component" value="Chromosome 9"/>
</dbReference>
<protein>
    <submittedName>
        <fullName evidence="1">Uncharacterized protein</fullName>
    </submittedName>
</protein>
<evidence type="ECO:0000313" key="2">
    <source>
        <dbReference type="Proteomes" id="UP000323000"/>
    </source>
</evidence>
<sequence length="145" mass="16938">MKNGALNNAQLHLEQEHKKVATLLKRIESLDFMDQRVILLVKELENHKTMLSESSKCQLRLKQQMLNCAWNLTSTAESLKNCLGENEYTCRQMETSLVVQVENEVTLEQEKECILSIDKKVQENPNLSMVTEQATIQKEKHWKHW</sequence>
<accession>A0A5C7HAJ6</accession>
<dbReference type="InterPro" id="IPR040262">
    <property type="entry name" value="At4g38062-like"/>
</dbReference>
<dbReference type="OrthoDB" id="10610496at2759"/>
<keyword evidence="2" id="KW-1185">Reference proteome</keyword>
<dbReference type="PANTHER" id="PTHR45287:SF4">
    <property type="entry name" value="OS03G0691500 PROTEIN"/>
    <property type="match status" value="1"/>
</dbReference>
<reference evidence="2" key="1">
    <citation type="journal article" date="2019" name="Gigascience">
        <title>De novo genome assembly of the endangered Acer yangbiense, a plant species with extremely small populations endemic to Yunnan Province, China.</title>
        <authorList>
            <person name="Yang J."/>
            <person name="Wariss H.M."/>
            <person name="Tao L."/>
            <person name="Zhang R."/>
            <person name="Yun Q."/>
            <person name="Hollingsworth P."/>
            <person name="Dao Z."/>
            <person name="Luo G."/>
            <person name="Guo H."/>
            <person name="Ma Y."/>
            <person name="Sun W."/>
        </authorList>
    </citation>
    <scope>NUCLEOTIDE SEQUENCE [LARGE SCALE GENOMIC DNA]</scope>
    <source>
        <strain evidence="2">cv. Malutang</strain>
    </source>
</reference>
<dbReference type="PANTHER" id="PTHR45287">
    <property type="entry name" value="OS03G0691500 PROTEIN"/>
    <property type="match status" value="1"/>
</dbReference>
<proteinExistence type="predicted"/>
<name>A0A5C7HAJ6_9ROSI</name>
<evidence type="ECO:0000313" key="1">
    <source>
        <dbReference type="EMBL" id="TXG54020.1"/>
    </source>
</evidence>